<dbReference type="EC" id="2.3.2.27" evidence="2"/>
<dbReference type="InterPro" id="IPR045191">
    <property type="entry name" value="MBR1/2-like"/>
</dbReference>
<keyword evidence="5" id="KW-0863">Zinc-finger</keyword>
<dbReference type="PANTHER" id="PTHR22937">
    <property type="entry name" value="E3 UBIQUITIN-PROTEIN LIGASE RNF165"/>
    <property type="match status" value="1"/>
</dbReference>
<dbReference type="EMBL" id="CM010720">
    <property type="protein sequence ID" value="RZC65271.1"/>
    <property type="molecule type" value="Genomic_DNA"/>
</dbReference>
<evidence type="ECO:0000256" key="7">
    <source>
        <dbReference type="ARBA" id="ARBA00022833"/>
    </source>
</evidence>
<dbReference type="SUPFAM" id="SSF57850">
    <property type="entry name" value="RING/U-box"/>
    <property type="match status" value="1"/>
</dbReference>
<dbReference type="InterPro" id="IPR001841">
    <property type="entry name" value="Znf_RING"/>
</dbReference>
<evidence type="ECO:0000256" key="3">
    <source>
        <dbReference type="ARBA" id="ARBA00022679"/>
    </source>
</evidence>
<protein>
    <recommendedName>
        <fullName evidence="2">RING-type E3 ubiquitin transferase</fullName>
        <ecNumber evidence="2">2.3.2.27</ecNumber>
    </recommendedName>
</protein>
<keyword evidence="6" id="KW-0833">Ubl conjugation pathway</keyword>
<evidence type="ECO:0000256" key="6">
    <source>
        <dbReference type="ARBA" id="ARBA00022786"/>
    </source>
</evidence>
<name>A0A4Y7JZ48_PAPSO</name>
<comment type="catalytic activity">
    <reaction evidence="1">
        <text>S-ubiquitinyl-[E2 ubiquitin-conjugating enzyme]-L-cysteine + [acceptor protein]-L-lysine = [E2 ubiquitin-conjugating enzyme]-L-cysteine + N(6)-ubiquitinyl-[acceptor protein]-L-lysine.</text>
        <dbReference type="EC" id="2.3.2.27"/>
    </reaction>
</comment>
<dbReference type="Gramene" id="RZC65271">
    <property type="protein sequence ID" value="RZC65271"/>
    <property type="gene ID" value="C5167_008963"/>
</dbReference>
<sequence>MTIRPSGYSEGSLHGEQEVQELIANNHNNNNSRSLRQTQNRFHHHREQNPAIVTRSRQTTRVYSGRIARRRPAIRSWPPGVMLSELQVGYGSSQPAIRSWPPGVNGHMLPELHVGYGSNLNMSSDTDNMSYETEYENQEIVGILDCGHEYHRDCISQWLLEKNVCAICKRRALPPQPRSRRLALSDHGRMRGA</sequence>
<dbReference type="InterPro" id="IPR013083">
    <property type="entry name" value="Znf_RING/FYVE/PHD"/>
</dbReference>
<dbReference type="GO" id="GO:0008270">
    <property type="term" value="F:zinc ion binding"/>
    <property type="evidence" value="ECO:0007669"/>
    <property type="project" value="UniProtKB-KW"/>
</dbReference>
<keyword evidence="3" id="KW-0808">Transferase</keyword>
<keyword evidence="10" id="KW-1185">Reference proteome</keyword>
<dbReference type="Gene3D" id="3.30.40.10">
    <property type="entry name" value="Zinc/RING finger domain, C3HC4 (zinc finger)"/>
    <property type="match status" value="1"/>
</dbReference>
<evidence type="ECO:0000256" key="2">
    <source>
        <dbReference type="ARBA" id="ARBA00012483"/>
    </source>
</evidence>
<dbReference type="Pfam" id="PF13639">
    <property type="entry name" value="zf-RING_2"/>
    <property type="match status" value="1"/>
</dbReference>
<organism evidence="9 10">
    <name type="scientific">Papaver somniferum</name>
    <name type="common">Opium poppy</name>
    <dbReference type="NCBI Taxonomy" id="3469"/>
    <lineage>
        <taxon>Eukaryota</taxon>
        <taxon>Viridiplantae</taxon>
        <taxon>Streptophyta</taxon>
        <taxon>Embryophyta</taxon>
        <taxon>Tracheophyta</taxon>
        <taxon>Spermatophyta</taxon>
        <taxon>Magnoliopsida</taxon>
        <taxon>Ranunculales</taxon>
        <taxon>Papaveraceae</taxon>
        <taxon>Papaveroideae</taxon>
        <taxon>Papaver</taxon>
    </lineage>
</organism>
<keyword evidence="7" id="KW-0862">Zinc</keyword>
<proteinExistence type="predicted"/>
<accession>A0A4Y7JZ48</accession>
<reference evidence="9 10" key="1">
    <citation type="journal article" date="2018" name="Science">
        <title>The opium poppy genome and morphinan production.</title>
        <authorList>
            <person name="Guo L."/>
            <person name="Winzer T."/>
            <person name="Yang X."/>
            <person name="Li Y."/>
            <person name="Ning Z."/>
            <person name="He Z."/>
            <person name="Teodor R."/>
            <person name="Lu Y."/>
            <person name="Bowser T.A."/>
            <person name="Graham I.A."/>
            <person name="Ye K."/>
        </authorList>
    </citation>
    <scope>NUCLEOTIDE SEQUENCE [LARGE SCALE GENOMIC DNA]</scope>
    <source>
        <strain evidence="10">cv. HN1</strain>
        <tissue evidence="9">Leaves</tissue>
    </source>
</reference>
<dbReference type="Proteomes" id="UP000316621">
    <property type="component" value="Chromosome 6"/>
</dbReference>
<evidence type="ECO:0000313" key="9">
    <source>
        <dbReference type="EMBL" id="RZC65271.1"/>
    </source>
</evidence>
<feature type="domain" description="RING-type" evidence="8">
    <location>
        <begin position="134"/>
        <end position="169"/>
    </location>
</feature>
<evidence type="ECO:0000313" key="10">
    <source>
        <dbReference type="Proteomes" id="UP000316621"/>
    </source>
</evidence>
<dbReference type="AlphaFoldDB" id="A0A4Y7JZ48"/>
<dbReference type="GO" id="GO:0061630">
    <property type="term" value="F:ubiquitin protein ligase activity"/>
    <property type="evidence" value="ECO:0007669"/>
    <property type="project" value="UniProtKB-EC"/>
</dbReference>
<evidence type="ECO:0000256" key="4">
    <source>
        <dbReference type="ARBA" id="ARBA00022723"/>
    </source>
</evidence>
<evidence type="ECO:0000259" key="8">
    <source>
        <dbReference type="Pfam" id="PF13639"/>
    </source>
</evidence>
<evidence type="ECO:0000256" key="5">
    <source>
        <dbReference type="ARBA" id="ARBA00022771"/>
    </source>
</evidence>
<evidence type="ECO:0000256" key="1">
    <source>
        <dbReference type="ARBA" id="ARBA00000900"/>
    </source>
</evidence>
<keyword evidence="4" id="KW-0479">Metal-binding</keyword>
<gene>
    <name evidence="9" type="ORF">C5167_008963</name>
</gene>
<dbReference type="PANTHER" id="PTHR22937:SF222">
    <property type="entry name" value="RING-TYPE E3 UBIQUITIN TRANSFERASE"/>
    <property type="match status" value="1"/>
</dbReference>